<dbReference type="AlphaFoldDB" id="A0A397US40"/>
<evidence type="ECO:0000256" key="1">
    <source>
        <dbReference type="SAM" id="MobiDB-lite"/>
    </source>
</evidence>
<reference evidence="2 3" key="1">
    <citation type="submission" date="2018-06" db="EMBL/GenBank/DDBJ databases">
        <title>Comparative genomics reveals the genomic features of Rhizophagus irregularis, R. cerebriforme, R. diaphanum and Gigaspora rosea, and their symbiotic lifestyle signature.</title>
        <authorList>
            <person name="Morin E."/>
            <person name="San Clemente H."/>
            <person name="Chen E.C.H."/>
            <person name="De La Providencia I."/>
            <person name="Hainaut M."/>
            <person name="Kuo A."/>
            <person name="Kohler A."/>
            <person name="Murat C."/>
            <person name="Tang N."/>
            <person name="Roy S."/>
            <person name="Loubradou J."/>
            <person name="Henrissat B."/>
            <person name="Grigoriev I.V."/>
            <person name="Corradi N."/>
            <person name="Roux C."/>
            <person name="Martin F.M."/>
        </authorList>
    </citation>
    <scope>NUCLEOTIDE SEQUENCE [LARGE SCALE GENOMIC DNA]</scope>
    <source>
        <strain evidence="2 3">DAOM 194757</strain>
    </source>
</reference>
<gene>
    <name evidence="2" type="ORF">C2G38_2265189</name>
</gene>
<feature type="region of interest" description="Disordered" evidence="1">
    <location>
        <begin position="1"/>
        <end position="23"/>
    </location>
</feature>
<organism evidence="2 3">
    <name type="scientific">Gigaspora rosea</name>
    <dbReference type="NCBI Taxonomy" id="44941"/>
    <lineage>
        <taxon>Eukaryota</taxon>
        <taxon>Fungi</taxon>
        <taxon>Fungi incertae sedis</taxon>
        <taxon>Mucoromycota</taxon>
        <taxon>Glomeromycotina</taxon>
        <taxon>Glomeromycetes</taxon>
        <taxon>Diversisporales</taxon>
        <taxon>Gigasporaceae</taxon>
        <taxon>Gigaspora</taxon>
    </lineage>
</organism>
<dbReference type="EMBL" id="QKWP01001270">
    <property type="protein sequence ID" value="RIB10283.1"/>
    <property type="molecule type" value="Genomic_DNA"/>
</dbReference>
<keyword evidence="3" id="KW-1185">Reference proteome</keyword>
<proteinExistence type="predicted"/>
<evidence type="ECO:0000313" key="3">
    <source>
        <dbReference type="Proteomes" id="UP000266673"/>
    </source>
</evidence>
<accession>A0A397US40</accession>
<protein>
    <submittedName>
        <fullName evidence="2">Uncharacterized protein</fullName>
    </submittedName>
</protein>
<sequence>MENNTNSKASDEPTDHGASTIDISRIDDNTKAYIDAACQNSANMIIASIRALFDQHAATQSATINKLNTRIDQCFERLQTQQSQQQPFKPQENPRHNHDLDITAQQQKTLYQQQDAGHNHTFNATTTQHKEKQTEQGSLSQQGNCPLTPLLNNLILNTATTQTSMDTSRHTIPFRAINMLKTKITTRKYLSFEYSEINLPPVSSFSNNHAAEVESIRLWWILNWSEGQKALEMLPNKPNLPPRLWKAIAIGNYVDFAKFRYKSLKANMKYNDEDHSLQTSKGGVIAIRKRSRPQKFTDIAEWLLTFRAYMEAILIIYDLREQELNAYRDHINTLCIKQEFSAVAAYDEDRRLHLTTNRDSTLFERNIEAEGENFDVTTTKKQRTIANPQNTKGDITWQDGRQICIN</sequence>
<dbReference type="Proteomes" id="UP000266673">
    <property type="component" value="Unassembled WGS sequence"/>
</dbReference>
<name>A0A397US40_9GLOM</name>
<comment type="caution">
    <text evidence="2">The sequence shown here is derived from an EMBL/GenBank/DDBJ whole genome shotgun (WGS) entry which is preliminary data.</text>
</comment>
<dbReference type="OrthoDB" id="2446030at2759"/>
<dbReference type="STRING" id="44941.A0A397US40"/>
<evidence type="ECO:0000313" key="2">
    <source>
        <dbReference type="EMBL" id="RIB10283.1"/>
    </source>
</evidence>